<feature type="domain" description="Mos1 transposase HTH" evidence="2">
    <location>
        <begin position="17"/>
        <end position="55"/>
    </location>
</feature>
<feature type="compositionally biased region" description="Basic residues" evidence="1">
    <location>
        <begin position="90"/>
        <end position="101"/>
    </location>
</feature>
<evidence type="ECO:0000259" key="2">
    <source>
        <dbReference type="Pfam" id="PF17906"/>
    </source>
</evidence>
<dbReference type="EMBL" id="JBFDAA010000018">
    <property type="protein sequence ID" value="KAL1116329.1"/>
    <property type="molecule type" value="Genomic_DNA"/>
</dbReference>
<sequence>VCSTYYLREILSVAKFLTLRPKSAAEIHHQLVETYGSEVTSSQHFYKWVRSFKEGRTGTQSEKLQHLSFGTKKGFCWLISWPRGPPSMLKHSKTKIKKKKIKDTSGGMLN</sequence>
<evidence type="ECO:0000313" key="3">
    <source>
        <dbReference type="EMBL" id="KAL1116329.1"/>
    </source>
</evidence>
<accession>A0ABD0YGX3</accession>
<keyword evidence="4" id="KW-1185">Reference proteome</keyword>
<gene>
    <name evidence="3" type="ORF">AAG570_005824</name>
</gene>
<dbReference type="InterPro" id="IPR041426">
    <property type="entry name" value="Mos1_HTH"/>
</dbReference>
<organism evidence="3 4">
    <name type="scientific">Ranatra chinensis</name>
    <dbReference type="NCBI Taxonomy" id="642074"/>
    <lineage>
        <taxon>Eukaryota</taxon>
        <taxon>Metazoa</taxon>
        <taxon>Ecdysozoa</taxon>
        <taxon>Arthropoda</taxon>
        <taxon>Hexapoda</taxon>
        <taxon>Insecta</taxon>
        <taxon>Pterygota</taxon>
        <taxon>Neoptera</taxon>
        <taxon>Paraneoptera</taxon>
        <taxon>Hemiptera</taxon>
        <taxon>Heteroptera</taxon>
        <taxon>Panheteroptera</taxon>
        <taxon>Nepomorpha</taxon>
        <taxon>Nepidae</taxon>
        <taxon>Ranatrinae</taxon>
        <taxon>Ranatra</taxon>
    </lineage>
</organism>
<comment type="caution">
    <text evidence="3">The sequence shown here is derived from an EMBL/GenBank/DDBJ whole genome shotgun (WGS) entry which is preliminary data.</text>
</comment>
<feature type="region of interest" description="Disordered" evidence="1">
    <location>
        <begin position="88"/>
        <end position="110"/>
    </location>
</feature>
<feature type="non-terminal residue" evidence="3">
    <location>
        <position position="1"/>
    </location>
</feature>
<evidence type="ECO:0000256" key="1">
    <source>
        <dbReference type="SAM" id="MobiDB-lite"/>
    </source>
</evidence>
<proteinExistence type="predicted"/>
<dbReference type="Pfam" id="PF17906">
    <property type="entry name" value="HTH_48"/>
    <property type="match status" value="1"/>
</dbReference>
<protein>
    <recommendedName>
        <fullName evidence="2">Mos1 transposase HTH domain-containing protein</fullName>
    </recommendedName>
</protein>
<dbReference type="Proteomes" id="UP001558652">
    <property type="component" value="Unassembled WGS sequence"/>
</dbReference>
<reference evidence="3 4" key="1">
    <citation type="submission" date="2024-07" db="EMBL/GenBank/DDBJ databases">
        <title>Chromosome-level genome assembly of the water stick insect Ranatra chinensis (Heteroptera: Nepidae).</title>
        <authorList>
            <person name="Liu X."/>
        </authorList>
    </citation>
    <scope>NUCLEOTIDE SEQUENCE [LARGE SCALE GENOMIC DNA]</scope>
    <source>
        <strain evidence="3">Cailab_2021Rc</strain>
        <tissue evidence="3">Muscle</tissue>
    </source>
</reference>
<evidence type="ECO:0000313" key="4">
    <source>
        <dbReference type="Proteomes" id="UP001558652"/>
    </source>
</evidence>
<dbReference type="AlphaFoldDB" id="A0ABD0YGX3"/>
<dbReference type="Gene3D" id="1.10.10.1450">
    <property type="match status" value="1"/>
</dbReference>
<name>A0ABD0YGX3_9HEMI</name>